<sequence>MSGQGYIYSFKYDYHHTSLCKLESRQIFQKEEEDKVLFSDVKIDPAISPFILSRFDVILSTENYEDLIQDIKALNLTDHGFKVDYLKLTGDNTRFAERKLKLKDVGYSIFAEPNFFTPSITYSICTYKGIWYFGTLEKRQTDWVKHNDKPYSFSNSICMIIGKSLVSMVSKGDKSQKLLDVCCGVGTIMLEACYSGFNIEGCDINPKRWNHTTLNLEHYNYKAKVHCSDVKDMTDRYDSAIIDLPYNLYSYSTDFITKNIIESTAKLSDRVVIVSTTNVREIISNAGLSIIDHCTVEKKGKSTFARNIWVCEK</sequence>
<keyword evidence="2" id="KW-0949">S-adenosyl-L-methionine</keyword>
<evidence type="ECO:0000259" key="3">
    <source>
        <dbReference type="Pfam" id="PF05175"/>
    </source>
</evidence>
<dbReference type="InterPro" id="IPR007848">
    <property type="entry name" value="Small_mtfrase_dom"/>
</dbReference>
<dbReference type="RefSeq" id="WP_109620468.1">
    <property type="nucleotide sequence ID" value="NZ_QGDO01000005.1"/>
</dbReference>
<organism evidence="4 5">
    <name type="scientific">Sediminitomix flava</name>
    <dbReference type="NCBI Taxonomy" id="379075"/>
    <lineage>
        <taxon>Bacteria</taxon>
        <taxon>Pseudomonadati</taxon>
        <taxon>Bacteroidota</taxon>
        <taxon>Cytophagia</taxon>
        <taxon>Cytophagales</taxon>
        <taxon>Flammeovirgaceae</taxon>
        <taxon>Sediminitomix</taxon>
    </lineage>
</organism>
<dbReference type="InterPro" id="IPR029063">
    <property type="entry name" value="SAM-dependent_MTases_sf"/>
</dbReference>
<evidence type="ECO:0000313" key="4">
    <source>
        <dbReference type="EMBL" id="PWJ40071.1"/>
    </source>
</evidence>
<dbReference type="Pfam" id="PF05175">
    <property type="entry name" value="MTS"/>
    <property type="match status" value="1"/>
</dbReference>
<dbReference type="SUPFAM" id="SSF53335">
    <property type="entry name" value="S-adenosyl-L-methionine-dependent methyltransferases"/>
    <property type="match status" value="1"/>
</dbReference>
<name>A0A315Z7Q0_SEDFL</name>
<reference evidence="4 5" key="1">
    <citation type="submission" date="2018-03" db="EMBL/GenBank/DDBJ databases">
        <title>Genomic Encyclopedia of Archaeal and Bacterial Type Strains, Phase II (KMG-II): from individual species to whole genera.</title>
        <authorList>
            <person name="Goeker M."/>
        </authorList>
    </citation>
    <scope>NUCLEOTIDE SEQUENCE [LARGE SCALE GENOMIC DNA]</scope>
    <source>
        <strain evidence="4 5">DSM 28229</strain>
    </source>
</reference>
<keyword evidence="4" id="KW-0808">Transferase</keyword>
<accession>A0A315Z7Q0</accession>
<dbReference type="GO" id="GO:0008168">
    <property type="term" value="F:methyltransferase activity"/>
    <property type="evidence" value="ECO:0007669"/>
    <property type="project" value="UniProtKB-KW"/>
</dbReference>
<evidence type="ECO:0000256" key="1">
    <source>
        <dbReference type="ARBA" id="ARBA00022603"/>
    </source>
</evidence>
<gene>
    <name evidence="4" type="ORF">BC781_105134</name>
</gene>
<evidence type="ECO:0000256" key="2">
    <source>
        <dbReference type="ARBA" id="ARBA00022691"/>
    </source>
</evidence>
<dbReference type="CDD" id="cd02440">
    <property type="entry name" value="AdoMet_MTases"/>
    <property type="match status" value="1"/>
</dbReference>
<keyword evidence="5" id="KW-1185">Reference proteome</keyword>
<proteinExistence type="predicted"/>
<dbReference type="AlphaFoldDB" id="A0A315Z7Q0"/>
<protein>
    <submittedName>
        <fullName evidence="4">Methyltransferase family protein</fullName>
    </submittedName>
</protein>
<dbReference type="EMBL" id="QGDO01000005">
    <property type="protein sequence ID" value="PWJ40071.1"/>
    <property type="molecule type" value="Genomic_DNA"/>
</dbReference>
<comment type="caution">
    <text evidence="4">The sequence shown here is derived from an EMBL/GenBank/DDBJ whole genome shotgun (WGS) entry which is preliminary data.</text>
</comment>
<evidence type="ECO:0000313" key="5">
    <source>
        <dbReference type="Proteomes" id="UP000245535"/>
    </source>
</evidence>
<dbReference type="OrthoDB" id="9791556at2"/>
<dbReference type="GO" id="GO:0032259">
    <property type="term" value="P:methylation"/>
    <property type="evidence" value="ECO:0007669"/>
    <property type="project" value="UniProtKB-KW"/>
</dbReference>
<feature type="domain" description="Methyltransferase small" evidence="3">
    <location>
        <begin position="163"/>
        <end position="266"/>
    </location>
</feature>
<dbReference type="Proteomes" id="UP000245535">
    <property type="component" value="Unassembled WGS sequence"/>
</dbReference>
<keyword evidence="1 4" id="KW-0489">Methyltransferase</keyword>
<dbReference type="Gene3D" id="3.40.50.150">
    <property type="entry name" value="Vaccinia Virus protein VP39"/>
    <property type="match status" value="1"/>
</dbReference>